<dbReference type="Pfam" id="PF02397">
    <property type="entry name" value="Bac_transf"/>
    <property type="match status" value="1"/>
</dbReference>
<feature type="region of interest" description="Disordered" evidence="9">
    <location>
        <begin position="1"/>
        <end position="23"/>
    </location>
</feature>
<dbReference type="PANTHER" id="PTHR30576">
    <property type="entry name" value="COLANIC BIOSYNTHESIS UDP-GLUCOSE LIPID CARRIER TRANSFERASE"/>
    <property type="match status" value="1"/>
</dbReference>
<keyword evidence="13" id="KW-1185">Reference proteome</keyword>
<dbReference type="HOGENOM" id="CLU_024920_1_2_5"/>
<evidence type="ECO:0000256" key="10">
    <source>
        <dbReference type="SAM" id="Phobius"/>
    </source>
</evidence>
<reference evidence="12 13" key="1">
    <citation type="journal article" date="2008" name="BMC Genomics">
        <title>Complete genome of Phenylobacterium zucineum - a novel facultative intracellular bacterium isolated from human erythroleukemia cell line K562.</title>
        <authorList>
            <person name="Luo Y."/>
            <person name="Xu X."/>
            <person name="Ding Z."/>
            <person name="Liu Z."/>
            <person name="Zhang B."/>
            <person name="Yan Z."/>
            <person name="Sun J."/>
            <person name="Hu S."/>
            <person name="Hu X."/>
        </authorList>
    </citation>
    <scope>NUCLEOTIDE SEQUENCE [LARGE SCALE GENOMIC DNA]</scope>
    <source>
        <strain evidence="12 13">HLK1</strain>
    </source>
</reference>
<dbReference type="PANTHER" id="PTHR30576:SF4">
    <property type="entry name" value="UNDECAPRENYL-PHOSPHATE GALACTOSE PHOSPHOTRANSFERASE"/>
    <property type="match status" value="1"/>
</dbReference>
<sequence length="282" mass="30722">MVRNGARDEARDGARDGASTTVGERRPVLRIAPELSRTAAGCSARLPGPSPTIPFARVLMSEIVFANPTTVRSHAPGLSLDGAATTTMNVTIALAAILFLAPLMIVVALLIYAQDGGPVVFAHKRLGRGGKHFKCLKFRSMAVDAEARLAELLARDPAARAEWEKDHKLRQDPRVTKLGAFLRKSSLDELPQLFNVLRGEMSLVGPRPIVDAEAAKYGRRFRHYCAVKPGITGLWQVSGRNDTSYRARVAMDCVYAARRNAMLDLKIMFATVPAVLLSRGSY</sequence>
<dbReference type="KEGG" id="pzu:PHZ_c1151"/>
<dbReference type="InterPro" id="IPR003362">
    <property type="entry name" value="Bact_transf"/>
</dbReference>
<feature type="domain" description="Bacterial sugar transferase" evidence="11">
    <location>
        <begin position="87"/>
        <end position="276"/>
    </location>
</feature>
<dbReference type="GO" id="GO:0016780">
    <property type="term" value="F:phosphotransferase activity, for other substituted phosphate groups"/>
    <property type="evidence" value="ECO:0007669"/>
    <property type="project" value="TreeGrafter"/>
</dbReference>
<evidence type="ECO:0000256" key="9">
    <source>
        <dbReference type="SAM" id="MobiDB-lite"/>
    </source>
</evidence>
<dbReference type="GO" id="GO:0000271">
    <property type="term" value="P:polysaccharide biosynthetic process"/>
    <property type="evidence" value="ECO:0007669"/>
    <property type="project" value="UniProtKB-KW"/>
</dbReference>
<evidence type="ECO:0000256" key="5">
    <source>
        <dbReference type="ARBA" id="ARBA00022692"/>
    </source>
</evidence>
<keyword evidence="7 10" id="KW-0472">Membrane</keyword>
<dbReference type="EMBL" id="CP000747">
    <property type="protein sequence ID" value="ACG77565.1"/>
    <property type="molecule type" value="Genomic_DNA"/>
</dbReference>
<evidence type="ECO:0000313" key="12">
    <source>
        <dbReference type="EMBL" id="ACG77565.1"/>
    </source>
</evidence>
<gene>
    <name evidence="12" type="primary">rfbP</name>
    <name evidence="12" type="ordered locus">PHZ_c1151</name>
</gene>
<evidence type="ECO:0000259" key="11">
    <source>
        <dbReference type="Pfam" id="PF02397"/>
    </source>
</evidence>
<evidence type="ECO:0000256" key="3">
    <source>
        <dbReference type="ARBA" id="ARBA00022475"/>
    </source>
</evidence>
<evidence type="ECO:0000256" key="1">
    <source>
        <dbReference type="ARBA" id="ARBA00004236"/>
    </source>
</evidence>
<accession>B4R832</accession>
<feature type="transmembrane region" description="Helical" evidence="10">
    <location>
        <begin position="90"/>
        <end position="113"/>
    </location>
</feature>
<keyword evidence="6 10" id="KW-1133">Transmembrane helix</keyword>
<evidence type="ECO:0000256" key="6">
    <source>
        <dbReference type="ARBA" id="ARBA00022989"/>
    </source>
</evidence>
<dbReference type="GO" id="GO:0005886">
    <property type="term" value="C:plasma membrane"/>
    <property type="evidence" value="ECO:0007669"/>
    <property type="project" value="UniProtKB-SubCell"/>
</dbReference>
<dbReference type="Proteomes" id="UP000001868">
    <property type="component" value="Chromosome"/>
</dbReference>
<proteinExistence type="inferred from homology"/>
<evidence type="ECO:0000256" key="4">
    <source>
        <dbReference type="ARBA" id="ARBA00022679"/>
    </source>
</evidence>
<organism evidence="12 13">
    <name type="scientific">Phenylobacterium zucineum (strain HLK1)</name>
    <dbReference type="NCBI Taxonomy" id="450851"/>
    <lineage>
        <taxon>Bacteria</taxon>
        <taxon>Pseudomonadati</taxon>
        <taxon>Pseudomonadota</taxon>
        <taxon>Alphaproteobacteria</taxon>
        <taxon>Caulobacterales</taxon>
        <taxon>Caulobacteraceae</taxon>
        <taxon>Phenylobacterium</taxon>
    </lineage>
</organism>
<dbReference type="STRING" id="450851.PHZ_c1151"/>
<keyword evidence="5 10" id="KW-0812">Transmembrane</keyword>
<keyword evidence="3" id="KW-1003">Cell membrane</keyword>
<feature type="compositionally biased region" description="Basic and acidic residues" evidence="9">
    <location>
        <begin position="1"/>
        <end position="15"/>
    </location>
</feature>
<comment type="similarity">
    <text evidence="2">Belongs to the bacterial sugar transferase family.</text>
</comment>
<evidence type="ECO:0000256" key="2">
    <source>
        <dbReference type="ARBA" id="ARBA00006464"/>
    </source>
</evidence>
<evidence type="ECO:0000313" key="13">
    <source>
        <dbReference type="Proteomes" id="UP000001868"/>
    </source>
</evidence>
<comment type="subcellular location">
    <subcellularLocation>
        <location evidence="1">Cell membrane</location>
    </subcellularLocation>
</comment>
<keyword evidence="8" id="KW-0270">Exopolysaccharide synthesis</keyword>
<evidence type="ECO:0000256" key="7">
    <source>
        <dbReference type="ARBA" id="ARBA00023136"/>
    </source>
</evidence>
<dbReference type="AlphaFoldDB" id="B4R832"/>
<dbReference type="eggNOG" id="COG2148">
    <property type="taxonomic scope" value="Bacteria"/>
</dbReference>
<name>B4R832_PHEZH</name>
<protein>
    <submittedName>
        <fullName evidence="12">Undecaprenyl-phosphate galactosephosphotransferase</fullName>
    </submittedName>
</protein>
<evidence type="ECO:0000256" key="8">
    <source>
        <dbReference type="ARBA" id="ARBA00023169"/>
    </source>
</evidence>
<keyword evidence="4 12" id="KW-0808">Transferase</keyword>